<evidence type="ECO:0000256" key="3">
    <source>
        <dbReference type="ARBA" id="ARBA00022475"/>
    </source>
</evidence>
<dbReference type="SUPFAM" id="SSF53649">
    <property type="entry name" value="Alkaline phosphatase-like"/>
    <property type="match status" value="1"/>
</dbReference>
<evidence type="ECO:0000313" key="10">
    <source>
        <dbReference type="Proteomes" id="UP000823982"/>
    </source>
</evidence>
<dbReference type="Gene3D" id="3.40.720.10">
    <property type="entry name" value="Alkaline Phosphatase, subunit A"/>
    <property type="match status" value="1"/>
</dbReference>
<dbReference type="PANTHER" id="PTHR47371:SF3">
    <property type="entry name" value="PHOSPHOGLYCEROL TRANSFERASE I"/>
    <property type="match status" value="1"/>
</dbReference>
<dbReference type="InterPro" id="IPR000917">
    <property type="entry name" value="Sulfatase_N"/>
</dbReference>
<evidence type="ECO:0000256" key="1">
    <source>
        <dbReference type="ARBA" id="ARBA00004651"/>
    </source>
</evidence>
<proteinExistence type="predicted"/>
<feature type="transmembrane region" description="Helical" evidence="7">
    <location>
        <begin position="111"/>
        <end position="136"/>
    </location>
</feature>
<dbReference type="EMBL" id="DVIR01000011">
    <property type="protein sequence ID" value="HIS24014.1"/>
    <property type="molecule type" value="Genomic_DNA"/>
</dbReference>
<dbReference type="InterPro" id="IPR050448">
    <property type="entry name" value="OpgB/LTA_synthase_biosynth"/>
</dbReference>
<evidence type="ECO:0000256" key="2">
    <source>
        <dbReference type="ARBA" id="ARBA00004936"/>
    </source>
</evidence>
<comment type="caution">
    <text evidence="9">The sequence shown here is derived from an EMBL/GenBank/DDBJ whole genome shotgun (WGS) entry which is preliminary data.</text>
</comment>
<organism evidence="9 10">
    <name type="scientific">Candidatus Faeciplasma gallinarum</name>
    <dbReference type="NCBI Taxonomy" id="2840799"/>
    <lineage>
        <taxon>Bacteria</taxon>
        <taxon>Bacillati</taxon>
        <taxon>Bacillota</taxon>
        <taxon>Clostridia</taxon>
        <taxon>Eubacteriales</taxon>
        <taxon>Oscillospiraceae</taxon>
        <taxon>Oscillospiraceae incertae sedis</taxon>
        <taxon>Candidatus Faeciplasma</taxon>
    </lineage>
</organism>
<evidence type="ECO:0000256" key="6">
    <source>
        <dbReference type="ARBA" id="ARBA00023136"/>
    </source>
</evidence>
<feature type="transmembrane region" description="Helical" evidence="7">
    <location>
        <begin position="15"/>
        <end position="37"/>
    </location>
</feature>
<dbReference type="Pfam" id="PF00884">
    <property type="entry name" value="Sulfatase"/>
    <property type="match status" value="1"/>
</dbReference>
<evidence type="ECO:0000313" key="9">
    <source>
        <dbReference type="EMBL" id="HIS24014.1"/>
    </source>
</evidence>
<name>A0A9D1JHM0_9FIRM</name>
<evidence type="ECO:0000256" key="7">
    <source>
        <dbReference type="SAM" id="Phobius"/>
    </source>
</evidence>
<feature type="domain" description="Sulfatase N-terminal" evidence="8">
    <location>
        <begin position="298"/>
        <end position="609"/>
    </location>
</feature>
<evidence type="ECO:0000259" key="8">
    <source>
        <dbReference type="Pfam" id="PF00884"/>
    </source>
</evidence>
<dbReference type="AlphaFoldDB" id="A0A9D1JHM0"/>
<comment type="pathway">
    <text evidence="2">Cell wall biogenesis; lipoteichoic acid biosynthesis.</text>
</comment>
<dbReference type="GO" id="GO:0005886">
    <property type="term" value="C:plasma membrane"/>
    <property type="evidence" value="ECO:0007669"/>
    <property type="project" value="UniProtKB-SubCell"/>
</dbReference>
<reference evidence="9" key="2">
    <citation type="journal article" date="2021" name="PeerJ">
        <title>Extensive microbial diversity within the chicken gut microbiome revealed by metagenomics and culture.</title>
        <authorList>
            <person name="Gilroy R."/>
            <person name="Ravi A."/>
            <person name="Getino M."/>
            <person name="Pursley I."/>
            <person name="Horton D.L."/>
            <person name="Alikhan N.F."/>
            <person name="Baker D."/>
            <person name="Gharbi K."/>
            <person name="Hall N."/>
            <person name="Watson M."/>
            <person name="Adriaenssens E.M."/>
            <person name="Foster-Nyarko E."/>
            <person name="Jarju S."/>
            <person name="Secka A."/>
            <person name="Antonio M."/>
            <person name="Oren A."/>
            <person name="Chaudhuri R.R."/>
            <person name="La Ragione R."/>
            <person name="Hildebrand F."/>
            <person name="Pallen M.J."/>
        </authorList>
    </citation>
    <scope>NUCLEOTIDE SEQUENCE</scope>
    <source>
        <strain evidence="9">CHK157-1446</strain>
    </source>
</reference>
<protein>
    <submittedName>
        <fullName evidence="9">LTA synthase family protein</fullName>
    </submittedName>
</protein>
<dbReference type="PANTHER" id="PTHR47371">
    <property type="entry name" value="LIPOTEICHOIC ACID SYNTHASE"/>
    <property type="match status" value="1"/>
</dbReference>
<feature type="transmembrane region" description="Helical" evidence="7">
    <location>
        <begin position="214"/>
        <end position="231"/>
    </location>
</feature>
<dbReference type="InterPro" id="IPR017850">
    <property type="entry name" value="Alkaline_phosphatase_core_sf"/>
</dbReference>
<feature type="transmembrane region" description="Helical" evidence="7">
    <location>
        <begin position="43"/>
        <end position="62"/>
    </location>
</feature>
<keyword evidence="3" id="KW-1003">Cell membrane</keyword>
<keyword evidence="5 7" id="KW-1133">Transmembrane helix</keyword>
<keyword evidence="4 7" id="KW-0812">Transmembrane</keyword>
<reference evidence="9" key="1">
    <citation type="submission" date="2020-10" db="EMBL/GenBank/DDBJ databases">
        <authorList>
            <person name="Gilroy R."/>
        </authorList>
    </citation>
    <scope>NUCLEOTIDE SEQUENCE</scope>
    <source>
        <strain evidence="9">CHK157-1446</strain>
    </source>
</reference>
<evidence type="ECO:0000256" key="5">
    <source>
        <dbReference type="ARBA" id="ARBA00022989"/>
    </source>
</evidence>
<dbReference type="Proteomes" id="UP000823982">
    <property type="component" value="Unassembled WGS sequence"/>
</dbReference>
<sequence>MAPEKTISLRRGKSMIFAAAVGAAVILAAVINIGAFFESGKLLAYDAFKFLTAAALMCLTLIVKINLGAAARRIVSVVIFALGPTVCFEAVRELAGSPVYQPVIYFENLVFYVLIQLVAFGLTQSVFASVCIEFGLAFSAHAADRIVMMIRGTPLVPTDLFAIDTAMNVTSPDQWHLSPEMLTALAAMTAYAAFAKSFPLGWRKKLSSYLARPAAAVCSLALAGLCAGYIWNIDYDSFSTSTFNTEATNDLNGIALNFYISARKMRYDEPVGYSAETLENFLSSYEDEAPPEELSDLPNIIVIMNESFSDLSYLGRLKTDVDYMPNYDELSDEYLSGKLLVSTLGGGTCNTEFEFLTGLSMMYLPSGSYSYMQQITREIPSMASYLEQYGYETVAMHPFYEVSWKRNSVYELMGFDDFISAEDMTGSDSKFTSDKIWEKNFGSEPEYVRNYISDEWFYEQVIEQFENKSSERIFIFGVTVQNHSGYEYEGDDFTTDVHIEDSEGKYPRAEQFLSLMKISDEALASLIEYFEGVDERTMIVFFGDHQPAVEQELIDELSPNLNLIVNNFLTRYQTPYMIWSNFELDYEQEPGLGVTSPNFLGVTTLEAAGIPLSREYQMIRDVQNVTPAMNAFGYYDRFGAWYDRASRYDEPILNVYGFYTYHTLTGG</sequence>
<gene>
    <name evidence="9" type="ORF">IAD01_01215</name>
</gene>
<feature type="transmembrane region" description="Helical" evidence="7">
    <location>
        <begin position="74"/>
        <end position="91"/>
    </location>
</feature>
<evidence type="ECO:0000256" key="4">
    <source>
        <dbReference type="ARBA" id="ARBA00022692"/>
    </source>
</evidence>
<accession>A0A9D1JHM0</accession>
<keyword evidence="6 7" id="KW-0472">Membrane</keyword>
<dbReference type="CDD" id="cd16015">
    <property type="entry name" value="LTA_synthase"/>
    <property type="match status" value="1"/>
</dbReference>
<comment type="subcellular location">
    <subcellularLocation>
        <location evidence="1">Cell membrane</location>
        <topology evidence="1">Multi-pass membrane protein</topology>
    </subcellularLocation>
</comment>